<dbReference type="PANTHER" id="PTHR24086:SF25">
    <property type="entry name" value="NUCLEAR HORMONE RECEPTOR FTZ-F1 BETA"/>
    <property type="match status" value="1"/>
</dbReference>
<evidence type="ECO:0008006" key="15">
    <source>
        <dbReference type="Google" id="ProtNLM"/>
    </source>
</evidence>
<keyword evidence="6" id="KW-0238">DNA-binding</keyword>
<dbReference type="InterPro" id="IPR001628">
    <property type="entry name" value="Znf_hrmn_rcpt"/>
</dbReference>
<dbReference type="InterPro" id="IPR035500">
    <property type="entry name" value="NHR-like_dom_sf"/>
</dbReference>
<evidence type="ECO:0000256" key="4">
    <source>
        <dbReference type="ARBA" id="ARBA00022833"/>
    </source>
</evidence>
<dbReference type="PRINTS" id="PR00398">
    <property type="entry name" value="STRDHORMONER"/>
</dbReference>
<evidence type="ECO:0000313" key="13">
    <source>
        <dbReference type="EMBL" id="KAH0811559.1"/>
    </source>
</evidence>
<dbReference type="CDD" id="cd06930">
    <property type="entry name" value="NR_LBD_F2"/>
    <property type="match status" value="1"/>
</dbReference>
<evidence type="ECO:0000256" key="7">
    <source>
        <dbReference type="ARBA" id="ARBA00023163"/>
    </source>
</evidence>
<evidence type="ECO:0000256" key="8">
    <source>
        <dbReference type="ARBA" id="ARBA00023170"/>
    </source>
</evidence>
<reference evidence="13" key="2">
    <citation type="submission" date="2021-08" db="EMBL/GenBank/DDBJ databases">
        <authorList>
            <person name="Eriksson T."/>
        </authorList>
    </citation>
    <scope>NUCLEOTIDE SEQUENCE</scope>
    <source>
        <strain evidence="13">Stoneville</strain>
        <tissue evidence="13">Whole head</tissue>
    </source>
</reference>
<comment type="subcellular location">
    <subcellularLocation>
        <location evidence="1">Nucleus</location>
    </subcellularLocation>
</comment>
<feature type="domain" description="Tyr recombinase" evidence="12">
    <location>
        <begin position="755"/>
        <end position="965"/>
    </location>
</feature>
<sequence length="1019" mass="112934">MGKIFCHQEVSKQYDSARPDDISSNHQPPNLCLPINPIRFCKSTNFHVERGKTVVGARNDTKVLQTAVTCGLTAVMAADMRSPNVSVTPINMEPPYPSTPIANCDMPTGEPQRTRSAPHPGLLTNGDVLDSSDAEVAQIDFQCAVNMRHKKKRDGADVPRPMSWEGELSDHERDMCVDDDSGSQMPENLSLSQPKLNTMVNLDSKESPIMRLKQPPMGNYSLHSTPSNSPLLSQRHPATGVPIIGHKDLMHKDMMHKALNVPPTPSPDSAIHSAYSVFSSPNQSPLTQRHITLTPNLSRNNSDASHSSCCSYSSVSVSVSPTQQFSPTHSPIQTLSLVRLFILLLSILANQMPKVRVQQGIKRLETSHVDASLAFDIFPSLAAESLQEDPNVQYSEHDGLDEAEDKTGLVHTSLPAQPGISRQQLINSPCPICGDKISGFHYGIFSCESCKGFFKRTVQNRKNYVCLRGAACPVTVATRKKCPACRFDKCLQCGMKLEAIREDRTRGGRSTYQCSYSLPPSLTNHAELRASSTDLRQNMGDSHHGLTVKLEPADSSVPHHKRGTLPGSKGVPALLQEIMDVEHLWHYNEMELNKLNTEGHLGKEGGSGAVHNLSNHPLLAGTALAGSTDTNPDFVANLCNIADRRLYKIVKWCKSLPLFKNISIDDQICLLINSWCELLLFSCCFRSMSTPGEIRVSLGKSITLNQARDMGMQACIERMLNFTEQLRRLRVDQYEYVAMKVIVLLTSDTSELREAEKVRASQEKALKALQDYTLSHYPDSPAKFGELLLRIPELQRTCQVIAMIGIAGGCRREELYNISLDDIQETQTQLVITIPCTKTNQRRTFTVIDEVDGIKCVELFRKYVSLRPKHVNHRMLFLGYRNSKCTVQRVGIHTIGGMPKQIALFLGLQDPDKYTGHSFRRTSATLLANAGADLAVLKRHGAWKSSSVAEKYIEDSLESKNKIARMILNGETFVEVLQQQKKEVSNKTSLSNTISSSSNYPPVNIEGNTNCTINLNINI</sequence>
<evidence type="ECO:0000256" key="5">
    <source>
        <dbReference type="ARBA" id="ARBA00023015"/>
    </source>
</evidence>
<dbReference type="Pfam" id="PF00105">
    <property type="entry name" value="zf-C4"/>
    <property type="match status" value="1"/>
</dbReference>
<keyword evidence="3" id="KW-0863">Zinc-finger</keyword>
<dbReference type="PRINTS" id="PR00047">
    <property type="entry name" value="STROIDFINGER"/>
</dbReference>
<dbReference type="PROSITE" id="PS51898">
    <property type="entry name" value="TYR_RECOMBINASE"/>
    <property type="match status" value="1"/>
</dbReference>
<dbReference type="SMART" id="SM00430">
    <property type="entry name" value="HOLI"/>
    <property type="match status" value="1"/>
</dbReference>
<evidence type="ECO:0000256" key="3">
    <source>
        <dbReference type="ARBA" id="ARBA00022771"/>
    </source>
</evidence>
<dbReference type="SUPFAM" id="SSF56349">
    <property type="entry name" value="DNA breaking-rejoining enzymes"/>
    <property type="match status" value="1"/>
</dbReference>
<dbReference type="PROSITE" id="PS00031">
    <property type="entry name" value="NUCLEAR_REC_DBD_1"/>
    <property type="match status" value="1"/>
</dbReference>
<dbReference type="InterPro" id="IPR011010">
    <property type="entry name" value="DNA_brk_join_enz"/>
</dbReference>
<keyword evidence="5" id="KW-0805">Transcription regulation</keyword>
<dbReference type="Pfam" id="PF00589">
    <property type="entry name" value="Phage_integrase"/>
    <property type="match status" value="1"/>
</dbReference>
<dbReference type="InterPro" id="IPR001723">
    <property type="entry name" value="Nuclear_hrmn_rcpt"/>
</dbReference>
<evidence type="ECO:0000259" key="11">
    <source>
        <dbReference type="PROSITE" id="PS51843"/>
    </source>
</evidence>
<dbReference type="EMBL" id="JABDTM020026713">
    <property type="protein sequence ID" value="KAH0811559.1"/>
    <property type="molecule type" value="Genomic_DNA"/>
</dbReference>
<dbReference type="Pfam" id="PF00104">
    <property type="entry name" value="Hormone_recep"/>
    <property type="match status" value="1"/>
</dbReference>
<reference evidence="13" key="1">
    <citation type="journal article" date="2020" name="J Insects Food Feed">
        <title>The yellow mealworm (Tenebrio molitor) genome: a resource for the emerging insects as food and feed industry.</title>
        <authorList>
            <person name="Eriksson T."/>
            <person name="Andere A."/>
            <person name="Kelstrup H."/>
            <person name="Emery V."/>
            <person name="Picard C."/>
        </authorList>
    </citation>
    <scope>NUCLEOTIDE SEQUENCE</scope>
    <source>
        <strain evidence="13">Stoneville</strain>
        <tissue evidence="13">Whole head</tissue>
    </source>
</reference>
<keyword evidence="14" id="KW-1185">Reference proteome</keyword>
<proteinExistence type="predicted"/>
<evidence type="ECO:0000256" key="1">
    <source>
        <dbReference type="ARBA" id="ARBA00004123"/>
    </source>
</evidence>
<dbReference type="Gene3D" id="3.30.50.10">
    <property type="entry name" value="Erythroid Transcription Factor GATA-1, subunit A"/>
    <property type="match status" value="1"/>
</dbReference>
<dbReference type="PANTHER" id="PTHR24086">
    <property type="entry name" value="NUCLEAR RECEPTOR SUBFAMILY 5 GROUP A"/>
    <property type="match status" value="1"/>
</dbReference>
<dbReference type="CDD" id="cd07167">
    <property type="entry name" value="NR_DBD_Lrh-1_like"/>
    <property type="match status" value="1"/>
</dbReference>
<keyword evidence="7" id="KW-0804">Transcription</keyword>
<dbReference type="AlphaFoldDB" id="A0A8J6HB59"/>
<accession>A0A8J6HB59</accession>
<evidence type="ECO:0000259" key="10">
    <source>
        <dbReference type="PROSITE" id="PS51030"/>
    </source>
</evidence>
<feature type="domain" description="Nuclear receptor" evidence="10">
    <location>
        <begin position="427"/>
        <end position="502"/>
    </location>
</feature>
<gene>
    <name evidence="13" type="ORF">GEV33_011233</name>
</gene>
<keyword evidence="9" id="KW-0539">Nucleus</keyword>
<dbReference type="InterPro" id="IPR000536">
    <property type="entry name" value="Nucl_hrmn_rcpt_lig-bd"/>
</dbReference>
<dbReference type="SUPFAM" id="SSF57716">
    <property type="entry name" value="Glucocorticoid receptor-like (DNA-binding domain)"/>
    <property type="match status" value="1"/>
</dbReference>
<dbReference type="SMART" id="SM00399">
    <property type="entry name" value="ZnF_C4"/>
    <property type="match status" value="1"/>
</dbReference>
<dbReference type="GO" id="GO:0015074">
    <property type="term" value="P:DNA integration"/>
    <property type="evidence" value="ECO:0007669"/>
    <property type="project" value="InterPro"/>
</dbReference>
<dbReference type="Gene3D" id="1.10.565.10">
    <property type="entry name" value="Retinoid X Receptor"/>
    <property type="match status" value="1"/>
</dbReference>
<evidence type="ECO:0000259" key="12">
    <source>
        <dbReference type="PROSITE" id="PS51898"/>
    </source>
</evidence>
<keyword evidence="8" id="KW-0675">Receptor</keyword>
<evidence type="ECO:0000256" key="2">
    <source>
        <dbReference type="ARBA" id="ARBA00022723"/>
    </source>
</evidence>
<dbReference type="PROSITE" id="PS51030">
    <property type="entry name" value="NUCLEAR_REC_DBD_2"/>
    <property type="match status" value="1"/>
</dbReference>
<dbReference type="GO" id="GO:0004879">
    <property type="term" value="F:nuclear receptor activity"/>
    <property type="evidence" value="ECO:0007669"/>
    <property type="project" value="InterPro"/>
</dbReference>
<protein>
    <recommendedName>
        <fullName evidence="15">Nuclear hormone receptor FTZ-F1 beta</fullName>
    </recommendedName>
</protein>
<dbReference type="SUPFAM" id="SSF48508">
    <property type="entry name" value="Nuclear receptor ligand-binding domain"/>
    <property type="match status" value="1"/>
</dbReference>
<dbReference type="PROSITE" id="PS51843">
    <property type="entry name" value="NR_LBD"/>
    <property type="match status" value="1"/>
</dbReference>
<dbReference type="GO" id="GO:0005634">
    <property type="term" value="C:nucleus"/>
    <property type="evidence" value="ECO:0007669"/>
    <property type="project" value="UniProtKB-SubCell"/>
</dbReference>
<dbReference type="InterPro" id="IPR002104">
    <property type="entry name" value="Integrase_catalytic"/>
</dbReference>
<dbReference type="GO" id="GO:0043565">
    <property type="term" value="F:sequence-specific DNA binding"/>
    <property type="evidence" value="ECO:0007669"/>
    <property type="project" value="InterPro"/>
</dbReference>
<dbReference type="GO" id="GO:0006310">
    <property type="term" value="P:DNA recombination"/>
    <property type="evidence" value="ECO:0007669"/>
    <property type="project" value="InterPro"/>
</dbReference>
<dbReference type="GO" id="GO:0008270">
    <property type="term" value="F:zinc ion binding"/>
    <property type="evidence" value="ECO:0007669"/>
    <property type="project" value="UniProtKB-KW"/>
</dbReference>
<dbReference type="Proteomes" id="UP000719412">
    <property type="component" value="Unassembled WGS sequence"/>
</dbReference>
<organism evidence="13 14">
    <name type="scientific">Tenebrio molitor</name>
    <name type="common">Yellow mealworm beetle</name>
    <dbReference type="NCBI Taxonomy" id="7067"/>
    <lineage>
        <taxon>Eukaryota</taxon>
        <taxon>Metazoa</taxon>
        <taxon>Ecdysozoa</taxon>
        <taxon>Arthropoda</taxon>
        <taxon>Hexapoda</taxon>
        <taxon>Insecta</taxon>
        <taxon>Pterygota</taxon>
        <taxon>Neoptera</taxon>
        <taxon>Endopterygota</taxon>
        <taxon>Coleoptera</taxon>
        <taxon>Polyphaga</taxon>
        <taxon>Cucujiformia</taxon>
        <taxon>Tenebrionidae</taxon>
        <taxon>Tenebrio</taxon>
    </lineage>
</organism>
<dbReference type="FunFam" id="3.30.50.10:FF:000037">
    <property type="entry name" value="Nuclear hormone receptor FTZ-F1 beta"/>
    <property type="match status" value="1"/>
</dbReference>
<comment type="caution">
    <text evidence="13">The sequence shown here is derived from an EMBL/GenBank/DDBJ whole genome shotgun (WGS) entry which is preliminary data.</text>
</comment>
<feature type="domain" description="NR LBD" evidence="11">
    <location>
        <begin position="570"/>
        <end position="827"/>
    </location>
</feature>
<evidence type="ECO:0000256" key="6">
    <source>
        <dbReference type="ARBA" id="ARBA00023125"/>
    </source>
</evidence>
<dbReference type="InterPro" id="IPR013088">
    <property type="entry name" value="Znf_NHR/GATA"/>
</dbReference>
<name>A0A8J6HB59_TENMO</name>
<dbReference type="InterPro" id="IPR016355">
    <property type="entry name" value="NR5-like"/>
</dbReference>
<keyword evidence="2" id="KW-0479">Metal-binding</keyword>
<evidence type="ECO:0000256" key="9">
    <source>
        <dbReference type="ARBA" id="ARBA00023242"/>
    </source>
</evidence>
<evidence type="ECO:0000313" key="14">
    <source>
        <dbReference type="Proteomes" id="UP000719412"/>
    </source>
</evidence>
<keyword evidence="4" id="KW-0862">Zinc</keyword>